<comment type="caution">
    <text evidence="2">The sequence shown here is derived from an EMBL/GenBank/DDBJ whole genome shotgun (WGS) entry which is preliminary data.</text>
</comment>
<dbReference type="Proteomes" id="UP000579647">
    <property type="component" value="Unassembled WGS sequence"/>
</dbReference>
<dbReference type="PROSITE" id="PS50943">
    <property type="entry name" value="HTH_CROC1"/>
    <property type="match status" value="1"/>
</dbReference>
<dbReference type="CDD" id="cd00093">
    <property type="entry name" value="HTH_XRE"/>
    <property type="match status" value="1"/>
</dbReference>
<dbReference type="AlphaFoldDB" id="A0A840W3E9"/>
<dbReference type="Gene3D" id="1.10.260.40">
    <property type="entry name" value="lambda repressor-like DNA-binding domains"/>
    <property type="match status" value="1"/>
</dbReference>
<dbReference type="RefSeq" id="WP_184365089.1">
    <property type="nucleotide sequence ID" value="NZ_BAAAKM010000133.1"/>
</dbReference>
<dbReference type="EMBL" id="JACHDO010000001">
    <property type="protein sequence ID" value="MBB5491389.1"/>
    <property type="molecule type" value="Genomic_DNA"/>
</dbReference>
<evidence type="ECO:0000313" key="2">
    <source>
        <dbReference type="EMBL" id="MBB5491389.1"/>
    </source>
</evidence>
<dbReference type="SUPFAM" id="SSF47413">
    <property type="entry name" value="lambda repressor-like DNA-binding domains"/>
    <property type="match status" value="1"/>
</dbReference>
<organism evidence="2 3">
    <name type="scientific">Nocardiopsis metallicus</name>
    <dbReference type="NCBI Taxonomy" id="179819"/>
    <lineage>
        <taxon>Bacteria</taxon>
        <taxon>Bacillati</taxon>
        <taxon>Actinomycetota</taxon>
        <taxon>Actinomycetes</taxon>
        <taxon>Streptosporangiales</taxon>
        <taxon>Nocardiopsidaceae</taxon>
        <taxon>Nocardiopsis</taxon>
    </lineage>
</organism>
<keyword evidence="3" id="KW-1185">Reference proteome</keyword>
<protein>
    <submittedName>
        <fullName evidence="2">Transcriptional regulator with XRE-family HTH domain</fullName>
    </submittedName>
</protein>
<evidence type="ECO:0000313" key="3">
    <source>
        <dbReference type="Proteomes" id="UP000579647"/>
    </source>
</evidence>
<evidence type="ECO:0000259" key="1">
    <source>
        <dbReference type="PROSITE" id="PS50943"/>
    </source>
</evidence>
<dbReference type="Gene3D" id="6.10.250.2310">
    <property type="match status" value="1"/>
</dbReference>
<name>A0A840W3E9_9ACTN</name>
<gene>
    <name evidence="2" type="ORF">HNR07_002526</name>
</gene>
<dbReference type="GO" id="GO:0003677">
    <property type="term" value="F:DNA binding"/>
    <property type="evidence" value="ECO:0007669"/>
    <property type="project" value="InterPro"/>
</dbReference>
<proteinExistence type="predicted"/>
<dbReference type="InterPro" id="IPR010982">
    <property type="entry name" value="Lambda_DNA-bd_dom_sf"/>
</dbReference>
<reference evidence="2 3" key="1">
    <citation type="submission" date="2020-08" db="EMBL/GenBank/DDBJ databases">
        <title>Sequencing the genomes of 1000 actinobacteria strains.</title>
        <authorList>
            <person name="Klenk H.-P."/>
        </authorList>
    </citation>
    <scope>NUCLEOTIDE SEQUENCE [LARGE SCALE GENOMIC DNA]</scope>
    <source>
        <strain evidence="2 3">DSM 44598</strain>
    </source>
</reference>
<feature type="domain" description="HTH cro/C1-type" evidence="1">
    <location>
        <begin position="41"/>
        <end position="76"/>
    </location>
</feature>
<dbReference type="InterPro" id="IPR001387">
    <property type="entry name" value="Cro/C1-type_HTH"/>
</dbReference>
<sequence>MPLTLAHRLEKLFADTAGDKGRPVTLQEIVDRMKERGIAPMSLSYLQQLRSGQATNPRVQHLRALADAFGVPLSYFVEEEEKTDAAEAKLTEAERNIALRVHGLSSGALASISSIIDIARRSEQLDDVPGEEDEP</sequence>
<accession>A0A840W3E9</accession>